<feature type="region of interest" description="Disordered" evidence="1">
    <location>
        <begin position="56"/>
        <end position="79"/>
    </location>
</feature>
<dbReference type="OrthoDB" id="5198721at2"/>
<dbReference type="RefSeq" id="WP_141922544.1">
    <property type="nucleotide sequence ID" value="NZ_VFQC01000001.1"/>
</dbReference>
<protein>
    <submittedName>
        <fullName evidence="2">Uncharacterized protein</fullName>
    </submittedName>
</protein>
<name>A0A543NHH9_9ACTN</name>
<dbReference type="Proteomes" id="UP000317422">
    <property type="component" value="Unassembled WGS sequence"/>
</dbReference>
<reference evidence="2 3" key="1">
    <citation type="submission" date="2019-06" db="EMBL/GenBank/DDBJ databases">
        <title>Sequencing the genomes of 1000 actinobacteria strains.</title>
        <authorList>
            <person name="Klenk H.-P."/>
        </authorList>
    </citation>
    <scope>NUCLEOTIDE SEQUENCE [LARGE SCALE GENOMIC DNA]</scope>
    <source>
        <strain evidence="2 3">DSM 45015</strain>
    </source>
</reference>
<comment type="caution">
    <text evidence="2">The sequence shown here is derived from an EMBL/GenBank/DDBJ whole genome shotgun (WGS) entry which is preliminary data.</text>
</comment>
<organism evidence="2 3">
    <name type="scientific">Haloactinospora alba</name>
    <dbReference type="NCBI Taxonomy" id="405555"/>
    <lineage>
        <taxon>Bacteria</taxon>
        <taxon>Bacillati</taxon>
        <taxon>Actinomycetota</taxon>
        <taxon>Actinomycetes</taxon>
        <taxon>Streptosporangiales</taxon>
        <taxon>Nocardiopsidaceae</taxon>
        <taxon>Haloactinospora</taxon>
    </lineage>
</organism>
<evidence type="ECO:0000313" key="3">
    <source>
        <dbReference type="Proteomes" id="UP000317422"/>
    </source>
</evidence>
<dbReference type="AlphaFoldDB" id="A0A543NHH9"/>
<keyword evidence="3" id="KW-1185">Reference proteome</keyword>
<evidence type="ECO:0000256" key="1">
    <source>
        <dbReference type="SAM" id="MobiDB-lite"/>
    </source>
</evidence>
<feature type="compositionally biased region" description="Gly residues" evidence="1">
    <location>
        <begin position="68"/>
        <end position="79"/>
    </location>
</feature>
<accession>A0A543NHH9</accession>
<evidence type="ECO:0000313" key="2">
    <source>
        <dbReference type="EMBL" id="TQN31302.1"/>
    </source>
</evidence>
<sequence length="79" mass="8028">MTNAENGDADAPGLAERTLRSARERLAALDELPTSDHVAVFDELHRELSGVLGVLDRDADTGTAPPAGSGGVSGNDNGG</sequence>
<proteinExistence type="predicted"/>
<gene>
    <name evidence="2" type="ORF">FHX37_1202</name>
</gene>
<dbReference type="EMBL" id="VFQC01000001">
    <property type="protein sequence ID" value="TQN31302.1"/>
    <property type="molecule type" value="Genomic_DNA"/>
</dbReference>